<reference evidence="2 3" key="1">
    <citation type="submission" date="2006-02" db="EMBL/GenBank/DDBJ databases">
        <authorList>
            <person name="Murray A."/>
            <person name="Staley J."/>
            <person name="Ferriera S."/>
            <person name="Johnson J."/>
            <person name="Kravitz S."/>
            <person name="Halpern A."/>
            <person name="Remington K."/>
            <person name="Beeson K."/>
            <person name="Tran B."/>
            <person name="Rogers Y.-H."/>
            <person name="Friedman R."/>
            <person name="Venter J.C."/>
        </authorList>
    </citation>
    <scope>NUCLEOTIDE SEQUENCE [LARGE SCALE GENOMIC DNA]</scope>
    <source>
        <strain evidence="2 3">23-P</strain>
    </source>
</reference>
<dbReference type="OrthoDB" id="981124at2"/>
<dbReference type="Gene3D" id="1.10.150.320">
    <property type="entry name" value="Photosystem II 12 kDa extrinsic protein"/>
    <property type="match status" value="1"/>
</dbReference>
<keyword evidence="3" id="KW-1185">Reference proteome</keyword>
<dbReference type="GO" id="GO:0015628">
    <property type="term" value="P:protein secretion by the type II secretion system"/>
    <property type="evidence" value="ECO:0007669"/>
    <property type="project" value="TreeGrafter"/>
</dbReference>
<proteinExistence type="predicted"/>
<dbReference type="EMBL" id="AAOG01000002">
    <property type="protein sequence ID" value="EAR12491.1"/>
    <property type="molecule type" value="Genomic_DNA"/>
</dbReference>
<accession>A4BZ98</accession>
<keyword evidence="1" id="KW-1133">Transmembrane helix</keyword>
<dbReference type="AlphaFoldDB" id="A4BZ98"/>
<dbReference type="Pfam" id="PF12836">
    <property type="entry name" value="HHH_3"/>
    <property type="match status" value="2"/>
</dbReference>
<comment type="caution">
    <text evidence="2">The sequence shown here is derived from an EMBL/GenBank/DDBJ whole genome shotgun (WGS) entry which is preliminary data.</text>
</comment>
<keyword evidence="1" id="KW-0812">Transmembrane</keyword>
<keyword evidence="1" id="KW-0472">Membrane</keyword>
<dbReference type="GO" id="GO:0015627">
    <property type="term" value="C:type II protein secretion system complex"/>
    <property type="evidence" value="ECO:0007669"/>
    <property type="project" value="TreeGrafter"/>
</dbReference>
<name>A4BZ98_9FLAO</name>
<protein>
    <submittedName>
        <fullName evidence="2">Uncharacterized protein</fullName>
    </submittedName>
</protein>
<dbReference type="Proteomes" id="UP000003053">
    <property type="component" value="Unassembled WGS sequence"/>
</dbReference>
<dbReference type="PANTHER" id="PTHR21180:SF32">
    <property type="entry name" value="ENDONUCLEASE_EXONUCLEASE_PHOSPHATASE FAMILY DOMAIN-CONTAINING PROTEIN 1"/>
    <property type="match status" value="1"/>
</dbReference>
<feature type="transmembrane region" description="Helical" evidence="1">
    <location>
        <begin position="18"/>
        <end position="40"/>
    </location>
</feature>
<gene>
    <name evidence="2" type="ORF">PI23P_07695</name>
</gene>
<dbReference type="InterPro" id="IPR051675">
    <property type="entry name" value="Endo/Exo/Phosphatase_dom_1"/>
</dbReference>
<dbReference type="eggNOG" id="COG1555">
    <property type="taxonomic scope" value="Bacteria"/>
</dbReference>
<dbReference type="PANTHER" id="PTHR21180">
    <property type="entry name" value="ENDONUCLEASE/EXONUCLEASE/PHOSPHATASE FAMILY DOMAIN-CONTAINING PROTEIN 1"/>
    <property type="match status" value="1"/>
</dbReference>
<evidence type="ECO:0000313" key="2">
    <source>
        <dbReference type="EMBL" id="EAR12491.1"/>
    </source>
</evidence>
<organism evidence="2 3">
    <name type="scientific">Polaribacter irgensii 23-P</name>
    <dbReference type="NCBI Taxonomy" id="313594"/>
    <lineage>
        <taxon>Bacteria</taxon>
        <taxon>Pseudomonadati</taxon>
        <taxon>Bacteroidota</taxon>
        <taxon>Flavobacteriia</taxon>
        <taxon>Flavobacteriales</taxon>
        <taxon>Flavobacteriaceae</taxon>
    </lineage>
</organism>
<dbReference type="HOGENOM" id="CLU_077104_0_2_10"/>
<sequence>MNIFKSHFWHDKGQRNGIILLGVLILVFQIIVVFVDFSIAEKEDLETPEVDAFYTQIERIKALRLESKKFKLYPFNPNYITDYKGAQLGMSLVAIDKLLTFRKTGKFINSKKAFQEVTGISDTLLEKISPFFKFPDWVKNQQRKKKVDAFDKKFTKYVISKRTTTDLNKATIEDLKTIEGIGVVLSKRIIKYRSKLQGFSMERQLLEVWGLKPEIADDIWTTFNIYKLPNIQKLNVNTVTFKELLNTPYVDYELCKKIFEYRDAVAELQNISELTNIQGFPLDLYDRIVLYLMVQ</sequence>
<dbReference type="RefSeq" id="WP_004570159.1">
    <property type="nucleotide sequence ID" value="NZ_CH724148.1"/>
</dbReference>
<dbReference type="InterPro" id="IPR010994">
    <property type="entry name" value="RuvA_2-like"/>
</dbReference>
<dbReference type="STRING" id="313594.PI23P_07695"/>
<evidence type="ECO:0000313" key="3">
    <source>
        <dbReference type="Proteomes" id="UP000003053"/>
    </source>
</evidence>
<evidence type="ECO:0000256" key="1">
    <source>
        <dbReference type="SAM" id="Phobius"/>
    </source>
</evidence>
<dbReference type="SUPFAM" id="SSF47781">
    <property type="entry name" value="RuvA domain 2-like"/>
    <property type="match status" value="2"/>
</dbReference>